<comment type="caution">
    <text evidence="1">The sequence shown here is derived from an EMBL/GenBank/DDBJ whole genome shotgun (WGS) entry which is preliminary data.</text>
</comment>
<organism evidence="1 2">
    <name type="scientific">Pseudomonas laurentiana</name>
    <dbReference type="NCBI Taxonomy" id="2364649"/>
    <lineage>
        <taxon>Bacteria</taxon>
        <taxon>Pseudomonadati</taxon>
        <taxon>Pseudomonadota</taxon>
        <taxon>Gammaproteobacteria</taxon>
        <taxon>Pseudomonadales</taxon>
        <taxon>Pseudomonadaceae</taxon>
        <taxon>Pseudomonas</taxon>
    </lineage>
</organism>
<dbReference type="Proteomes" id="UP000471751">
    <property type="component" value="Unassembled WGS sequence"/>
</dbReference>
<accession>A0A6I5RTR8</accession>
<dbReference type="EMBL" id="JAAHBT010000206">
    <property type="protein sequence ID" value="NES11135.1"/>
    <property type="molecule type" value="Genomic_DNA"/>
</dbReference>
<name>A0A6I5RTR8_9PSED</name>
<gene>
    <name evidence="1" type="ORF">G3O07_17500</name>
</gene>
<dbReference type="InterPro" id="IPR036810">
    <property type="entry name" value="SMc04008-like_sf"/>
</dbReference>
<proteinExistence type="predicted"/>
<reference evidence="1 2" key="1">
    <citation type="submission" date="2020-02" db="EMBL/GenBank/DDBJ databases">
        <title>Broccoli isolated Pseudomonas sp.</title>
        <authorList>
            <person name="Fujikawa T."/>
            <person name="Sawada H."/>
        </authorList>
    </citation>
    <scope>NUCLEOTIDE SEQUENCE [LARGE SCALE GENOMIC DNA]</scope>
    <source>
        <strain evidence="1 2">JCM 32154</strain>
    </source>
</reference>
<evidence type="ECO:0000313" key="1">
    <source>
        <dbReference type="EMBL" id="NES11135.1"/>
    </source>
</evidence>
<keyword evidence="2" id="KW-1185">Reference proteome</keyword>
<sequence>MSHLSPDPVVAVLGANGVGIGQQQWLGSQGFVAERSQAVALALQTLRDLLGEHRCRRNALRVLLSADYCRFCLVPWSDAISSPAELQRYARACFEAHYGQSLEGWRICLSPEASGRARVAAAVPEALLQGLEHLSAESGLRLRAVQPYLMGAYNRFAARLGQGDFLFVLAEPQRSLVLLASQGVWQHVRTQSGNDSDTALQALIARECQLQVGQPLAVFLHAPGRLHDRPQLDGIELCELTPPMEPSQDVLSVMARVVA</sequence>
<protein>
    <submittedName>
        <fullName evidence="1">Uncharacterized protein</fullName>
    </submittedName>
</protein>
<dbReference type="RefSeq" id="WP_163938351.1">
    <property type="nucleotide sequence ID" value="NZ_BMQU01000002.1"/>
</dbReference>
<dbReference type="AlphaFoldDB" id="A0A6I5RTR8"/>
<dbReference type="SUPFAM" id="SSF158757">
    <property type="entry name" value="SMc04008-like"/>
    <property type="match status" value="1"/>
</dbReference>
<evidence type="ECO:0000313" key="2">
    <source>
        <dbReference type="Proteomes" id="UP000471751"/>
    </source>
</evidence>